<keyword evidence="2" id="KW-1185">Reference proteome</keyword>
<dbReference type="EMBL" id="KB445581">
    <property type="protein sequence ID" value="EMD87861.1"/>
    <property type="molecule type" value="Genomic_DNA"/>
</dbReference>
<sequence length="128" mass="14141">MYGGIFASRRVGAVPEQPLRRYIGGHTEAIDTHGDENTLQLCIMSDNAGLCVPAHGRSWFNRHHVLGDGAWRLELPAGVQIRCNDPRTTGGWLWSLNGVEGPKQKIITCAVPCARMSIVEMMISSKWL</sequence>
<reference evidence="2" key="2">
    <citation type="journal article" date="2013" name="PLoS Genet.">
        <title>Comparative genome structure, secondary metabolite, and effector coding capacity across Cochliobolus pathogens.</title>
        <authorList>
            <person name="Condon B.J."/>
            <person name="Leng Y."/>
            <person name="Wu D."/>
            <person name="Bushley K.E."/>
            <person name="Ohm R.A."/>
            <person name="Otillar R."/>
            <person name="Martin J."/>
            <person name="Schackwitz W."/>
            <person name="Grimwood J."/>
            <person name="MohdZainudin N."/>
            <person name="Xue C."/>
            <person name="Wang R."/>
            <person name="Manning V.A."/>
            <person name="Dhillon B."/>
            <person name="Tu Z.J."/>
            <person name="Steffenson B.J."/>
            <person name="Salamov A."/>
            <person name="Sun H."/>
            <person name="Lowry S."/>
            <person name="LaButti K."/>
            <person name="Han J."/>
            <person name="Copeland A."/>
            <person name="Lindquist E."/>
            <person name="Barry K."/>
            <person name="Schmutz J."/>
            <person name="Baker S.E."/>
            <person name="Ciuffetti L.M."/>
            <person name="Grigoriev I.V."/>
            <person name="Zhong S."/>
            <person name="Turgeon B.G."/>
        </authorList>
    </citation>
    <scope>NUCLEOTIDE SEQUENCE [LARGE SCALE GENOMIC DNA]</scope>
    <source>
        <strain evidence="2">C5 / ATCC 48332 / race O</strain>
    </source>
</reference>
<name>M2U1G7_COCH5</name>
<dbReference type="HOGENOM" id="CLU_1959354_0_0_1"/>
<dbReference type="AlphaFoldDB" id="M2U1G7"/>
<evidence type="ECO:0000313" key="1">
    <source>
        <dbReference type="EMBL" id="EMD87861.1"/>
    </source>
</evidence>
<organism evidence="1 2">
    <name type="scientific">Cochliobolus heterostrophus (strain C5 / ATCC 48332 / race O)</name>
    <name type="common">Southern corn leaf blight fungus</name>
    <name type="synonym">Bipolaris maydis</name>
    <dbReference type="NCBI Taxonomy" id="701091"/>
    <lineage>
        <taxon>Eukaryota</taxon>
        <taxon>Fungi</taxon>
        <taxon>Dikarya</taxon>
        <taxon>Ascomycota</taxon>
        <taxon>Pezizomycotina</taxon>
        <taxon>Dothideomycetes</taxon>
        <taxon>Pleosporomycetidae</taxon>
        <taxon>Pleosporales</taxon>
        <taxon>Pleosporineae</taxon>
        <taxon>Pleosporaceae</taxon>
        <taxon>Bipolaris</taxon>
    </lineage>
</organism>
<protein>
    <submittedName>
        <fullName evidence="1">Uncharacterized protein</fullName>
    </submittedName>
</protein>
<dbReference type="Proteomes" id="UP000016936">
    <property type="component" value="Unassembled WGS sequence"/>
</dbReference>
<proteinExistence type="predicted"/>
<gene>
    <name evidence="1" type="ORF">COCHEDRAFT_1111599</name>
</gene>
<accession>M2U1G7</accession>
<evidence type="ECO:0000313" key="2">
    <source>
        <dbReference type="Proteomes" id="UP000016936"/>
    </source>
</evidence>
<reference evidence="1 2" key="1">
    <citation type="journal article" date="2012" name="PLoS Pathog.">
        <title>Diverse lifestyles and strategies of plant pathogenesis encoded in the genomes of eighteen Dothideomycetes fungi.</title>
        <authorList>
            <person name="Ohm R.A."/>
            <person name="Feau N."/>
            <person name="Henrissat B."/>
            <person name="Schoch C.L."/>
            <person name="Horwitz B.A."/>
            <person name="Barry K.W."/>
            <person name="Condon B.J."/>
            <person name="Copeland A.C."/>
            <person name="Dhillon B."/>
            <person name="Glaser F."/>
            <person name="Hesse C.N."/>
            <person name="Kosti I."/>
            <person name="LaButti K."/>
            <person name="Lindquist E.A."/>
            <person name="Lucas S."/>
            <person name="Salamov A.A."/>
            <person name="Bradshaw R.E."/>
            <person name="Ciuffetti L."/>
            <person name="Hamelin R.C."/>
            <person name="Kema G.H.J."/>
            <person name="Lawrence C."/>
            <person name="Scott J.A."/>
            <person name="Spatafora J.W."/>
            <person name="Turgeon B.G."/>
            <person name="de Wit P.J.G.M."/>
            <person name="Zhong S."/>
            <person name="Goodwin S.B."/>
            <person name="Grigoriev I.V."/>
        </authorList>
    </citation>
    <scope>NUCLEOTIDE SEQUENCE [LARGE SCALE GENOMIC DNA]</scope>
    <source>
        <strain evidence="2">C5 / ATCC 48332 / race O</strain>
    </source>
</reference>